<dbReference type="EMBL" id="CM017327">
    <property type="protein sequence ID" value="KAE8098587.1"/>
    <property type="molecule type" value="Genomic_DNA"/>
</dbReference>
<gene>
    <name evidence="2" type="ORF">FH972_016639</name>
</gene>
<name>A0A5N6RJF5_9ROSI</name>
<dbReference type="GO" id="GO:0009535">
    <property type="term" value="C:chloroplast thylakoid membrane"/>
    <property type="evidence" value="ECO:0007669"/>
    <property type="project" value="TreeGrafter"/>
</dbReference>
<evidence type="ECO:0000313" key="3">
    <source>
        <dbReference type="Proteomes" id="UP000327013"/>
    </source>
</evidence>
<reference evidence="2 3" key="1">
    <citation type="submission" date="2019-06" db="EMBL/GenBank/DDBJ databases">
        <title>A chromosomal-level reference genome of Carpinus fangiana (Coryloideae, Betulaceae).</title>
        <authorList>
            <person name="Yang X."/>
            <person name="Wang Z."/>
            <person name="Zhang L."/>
            <person name="Hao G."/>
            <person name="Liu J."/>
            <person name="Yang Y."/>
        </authorList>
    </citation>
    <scope>NUCLEOTIDE SEQUENCE [LARGE SCALE GENOMIC DNA]</scope>
    <source>
        <strain evidence="2">Cfa_2016G</strain>
        <tissue evidence="2">Leaf</tissue>
    </source>
</reference>
<dbReference type="OrthoDB" id="1930092at2759"/>
<dbReference type="AlphaFoldDB" id="A0A5N6RJF5"/>
<feature type="domain" description="DUF7148" evidence="1">
    <location>
        <begin position="75"/>
        <end position="119"/>
    </location>
</feature>
<dbReference type="InterPro" id="IPR055572">
    <property type="entry name" value="DUF7148"/>
</dbReference>
<protein>
    <recommendedName>
        <fullName evidence="1">DUF7148 domain-containing protein</fullName>
    </recommendedName>
</protein>
<dbReference type="GO" id="GO:0009570">
    <property type="term" value="C:chloroplast stroma"/>
    <property type="evidence" value="ECO:0007669"/>
    <property type="project" value="TreeGrafter"/>
</dbReference>
<dbReference type="PANTHER" id="PTHR36352:SF1">
    <property type="entry name" value="EXPRESSED PROTEIN"/>
    <property type="match status" value="1"/>
</dbReference>
<dbReference type="Pfam" id="PF23650">
    <property type="entry name" value="DUF7148"/>
    <property type="match status" value="1"/>
</dbReference>
<keyword evidence="3" id="KW-1185">Reference proteome</keyword>
<proteinExistence type="predicted"/>
<dbReference type="Proteomes" id="UP000327013">
    <property type="component" value="Chromosome 7"/>
</dbReference>
<evidence type="ECO:0000259" key="1">
    <source>
        <dbReference type="Pfam" id="PF23650"/>
    </source>
</evidence>
<accession>A0A5N6RJF5</accession>
<organism evidence="2 3">
    <name type="scientific">Carpinus fangiana</name>
    <dbReference type="NCBI Taxonomy" id="176857"/>
    <lineage>
        <taxon>Eukaryota</taxon>
        <taxon>Viridiplantae</taxon>
        <taxon>Streptophyta</taxon>
        <taxon>Embryophyta</taxon>
        <taxon>Tracheophyta</taxon>
        <taxon>Spermatophyta</taxon>
        <taxon>Magnoliopsida</taxon>
        <taxon>eudicotyledons</taxon>
        <taxon>Gunneridae</taxon>
        <taxon>Pentapetalae</taxon>
        <taxon>rosids</taxon>
        <taxon>fabids</taxon>
        <taxon>Fagales</taxon>
        <taxon>Betulaceae</taxon>
        <taxon>Carpinus</taxon>
    </lineage>
</organism>
<sequence>MAYALHPARVNWHLQLFSPSPPVVVFRSPVLTGGWNKDNNLLFSKIGQFSGQRNLISVAKSSPESGGIVPADDADGGISLGTMKLPPNTDLQRFETLLFQWANSLSQGANLPLPEPLKVGFLYLSFLSHTYEIKAIGPLANSQCTCASCSTLDYVVKILV</sequence>
<dbReference type="PANTHER" id="PTHR36352">
    <property type="entry name" value="EXPRESSED PROTEIN"/>
    <property type="match status" value="1"/>
</dbReference>
<evidence type="ECO:0000313" key="2">
    <source>
        <dbReference type="EMBL" id="KAE8098587.1"/>
    </source>
</evidence>